<dbReference type="GO" id="GO:0004560">
    <property type="term" value="F:alpha-L-fucosidase activity"/>
    <property type="evidence" value="ECO:0007669"/>
    <property type="project" value="InterPro"/>
</dbReference>
<dbReference type="InterPro" id="IPR057739">
    <property type="entry name" value="Glyco_hydro_29_N"/>
</dbReference>
<evidence type="ECO:0000256" key="5">
    <source>
        <dbReference type="ARBA" id="ARBA00022801"/>
    </source>
</evidence>
<keyword evidence="4" id="KW-0732">Signal</keyword>
<dbReference type="InterPro" id="IPR016286">
    <property type="entry name" value="FUC_metazoa-typ"/>
</dbReference>
<feature type="domain" description="Glycoside hydrolase family 29 N-terminal" evidence="7">
    <location>
        <begin position="8"/>
        <end position="370"/>
    </location>
</feature>
<dbReference type="SMART" id="SM00812">
    <property type="entry name" value="Alpha_L_fucos"/>
    <property type="match status" value="1"/>
</dbReference>
<gene>
    <name evidence="9" type="ORF">AMS66_19525</name>
</gene>
<protein>
    <recommendedName>
        <fullName evidence="3">alpha-L-fucosidase</fullName>
        <ecNumber evidence="3">3.2.1.51</ecNumber>
    </recommendedName>
</protein>
<dbReference type="GO" id="GO:0016139">
    <property type="term" value="P:glycoside catabolic process"/>
    <property type="evidence" value="ECO:0007669"/>
    <property type="project" value="TreeGrafter"/>
</dbReference>
<dbReference type="AlphaFoldDB" id="A0A0M9BLX8"/>
<accession>A0A0M9BLX8</accession>
<dbReference type="SUPFAM" id="SSF51445">
    <property type="entry name" value="(Trans)glycosidases"/>
    <property type="match status" value="1"/>
</dbReference>
<comment type="similarity">
    <text evidence="2">Belongs to the glycosyl hydrolase 29 family.</text>
</comment>
<dbReference type="InterPro" id="IPR031919">
    <property type="entry name" value="Fucosidase_C"/>
</dbReference>
<dbReference type="EMBL" id="LITU01000068">
    <property type="protein sequence ID" value="KOY14948.1"/>
    <property type="molecule type" value="Genomic_DNA"/>
</dbReference>
<keyword evidence="5" id="KW-0378">Hydrolase</keyword>
<dbReference type="Pfam" id="PF16757">
    <property type="entry name" value="Fucosidase_C"/>
    <property type="match status" value="1"/>
</dbReference>
<evidence type="ECO:0000256" key="6">
    <source>
        <dbReference type="ARBA" id="ARBA00023295"/>
    </source>
</evidence>
<evidence type="ECO:0000256" key="1">
    <source>
        <dbReference type="ARBA" id="ARBA00004071"/>
    </source>
</evidence>
<dbReference type="PANTHER" id="PTHR10030">
    <property type="entry name" value="ALPHA-L-FUCOSIDASE"/>
    <property type="match status" value="1"/>
</dbReference>
<dbReference type="PIRSF" id="PIRSF001092">
    <property type="entry name" value="Alpha-L-fucosidase"/>
    <property type="match status" value="1"/>
</dbReference>
<evidence type="ECO:0000256" key="3">
    <source>
        <dbReference type="ARBA" id="ARBA00012662"/>
    </source>
</evidence>
<dbReference type="GO" id="GO:0006004">
    <property type="term" value="P:fucose metabolic process"/>
    <property type="evidence" value="ECO:0007669"/>
    <property type="project" value="InterPro"/>
</dbReference>
<reference evidence="9 10" key="1">
    <citation type="submission" date="2015-08" db="EMBL/GenBank/DDBJ databases">
        <title>Draft genome sequence of cellulolytic and xylanolytic Paenibacillus sp. A59, isolated from a decaying forest soil from Patagonia, Argentina.</title>
        <authorList>
            <person name="Ghio S."/>
            <person name="Caceres A.M."/>
            <person name="Talia P."/>
            <person name="Grasso D."/>
            <person name="Campos E."/>
        </authorList>
    </citation>
    <scope>NUCLEOTIDE SEQUENCE [LARGE SCALE GENOMIC DNA]</scope>
    <source>
        <strain evidence="9 10">A59</strain>
    </source>
</reference>
<comment type="caution">
    <text evidence="9">The sequence shown here is derived from an EMBL/GenBank/DDBJ whole genome shotgun (WGS) entry which is preliminary data.</text>
</comment>
<dbReference type="EC" id="3.2.1.51" evidence="3"/>
<dbReference type="RefSeq" id="WP_053782374.1">
    <property type="nucleotide sequence ID" value="NZ_LITU01000068.1"/>
</dbReference>
<evidence type="ECO:0000256" key="4">
    <source>
        <dbReference type="ARBA" id="ARBA00022729"/>
    </source>
</evidence>
<dbReference type="Gene3D" id="2.60.40.1180">
    <property type="entry name" value="Golgi alpha-mannosidase II"/>
    <property type="match status" value="1"/>
</dbReference>
<keyword evidence="6" id="KW-0326">Glycosidase</keyword>
<comment type="function">
    <text evidence="1">Alpha-L-fucosidase is responsible for hydrolyzing the alpha-1,6-linked fucose joined to the reducing-end N-acetylglucosamine of the carbohydrate moieties of glycoproteins.</text>
</comment>
<name>A0A0M9BLX8_9BACL</name>
<keyword evidence="10" id="KW-1185">Reference proteome</keyword>
<dbReference type="Pfam" id="PF01120">
    <property type="entry name" value="Alpha_L_fucos"/>
    <property type="match status" value="1"/>
</dbReference>
<dbReference type="Proteomes" id="UP000037688">
    <property type="component" value="Unassembled WGS sequence"/>
</dbReference>
<evidence type="ECO:0000313" key="10">
    <source>
        <dbReference type="Proteomes" id="UP000037688"/>
    </source>
</evidence>
<dbReference type="InterPro" id="IPR017853">
    <property type="entry name" value="GH"/>
</dbReference>
<sequence length="485" mass="56426">MDKNEYLQKIEATISEGTFKDNWNSLSAFEVPKWYQNAKFGIFIHWGLYSIPAYDSEWYSRNMYIEGSKAYEHHLSIYGHPKDFGYKDFIPMFLAEKFDADEWAELFKKAGARYVMPVAEHHDGFQMYKSSISHYNTYEMGPKRDLLGEMKVAYEKQDLNLCVSSHRAEHWFFMSHGKKFDSDIKEPLAPGDFYWPAMPEPDHHDLYGSHPTDEFLEDWLIRCCELVDQYQPRVFYFDWWIQTAAFKPYLKKFSAYYYNKGEEWGMPVAINYKHDAFMIGCAVPDVERGQFADLKPYFWQTDTAVAKNSWCYTENNDYKSADEIIRDLIDIVSKNGSLLLNVGPRADGSIPNEDKNILLAIGKWLDVNGEAIYDTSFWRIFGEGPTQVKEGQFTDGDTKIFTSEDIRFTIKESFLYATVLVYPENGVVHITSLKDKSHHFHGLIKDVQVLGFDDKPEWNRTEDALTITTVNVQSASPVVFKIELD</sequence>
<dbReference type="FunFam" id="3.20.20.80:FF:000158">
    <property type="entry name" value="Exported alpha-L-fucosidase"/>
    <property type="match status" value="1"/>
</dbReference>
<evidence type="ECO:0000259" key="8">
    <source>
        <dbReference type="Pfam" id="PF16757"/>
    </source>
</evidence>
<dbReference type="OrthoDB" id="107551at2"/>
<dbReference type="GO" id="GO:0005764">
    <property type="term" value="C:lysosome"/>
    <property type="evidence" value="ECO:0007669"/>
    <property type="project" value="TreeGrafter"/>
</dbReference>
<dbReference type="InterPro" id="IPR013780">
    <property type="entry name" value="Glyco_hydro_b"/>
</dbReference>
<dbReference type="InterPro" id="IPR000933">
    <property type="entry name" value="Glyco_hydro_29"/>
</dbReference>
<dbReference type="PATRIC" id="fig|1705561.3.peg.4051"/>
<proteinExistence type="inferred from homology"/>
<dbReference type="Gene3D" id="3.20.20.80">
    <property type="entry name" value="Glycosidases"/>
    <property type="match status" value="1"/>
</dbReference>
<evidence type="ECO:0000313" key="9">
    <source>
        <dbReference type="EMBL" id="KOY14948.1"/>
    </source>
</evidence>
<feature type="domain" description="Alpha-L-fucosidase C-terminal" evidence="8">
    <location>
        <begin position="402"/>
        <end position="470"/>
    </location>
</feature>
<dbReference type="PRINTS" id="PR00741">
    <property type="entry name" value="GLHYDRLASE29"/>
</dbReference>
<organism evidence="9 10">
    <name type="scientific">Paenibacillus xylanivorans</name>
    <dbReference type="NCBI Taxonomy" id="1705561"/>
    <lineage>
        <taxon>Bacteria</taxon>
        <taxon>Bacillati</taxon>
        <taxon>Bacillota</taxon>
        <taxon>Bacilli</taxon>
        <taxon>Bacillales</taxon>
        <taxon>Paenibacillaceae</taxon>
        <taxon>Paenibacillus</taxon>
    </lineage>
</organism>
<evidence type="ECO:0000259" key="7">
    <source>
        <dbReference type="Pfam" id="PF01120"/>
    </source>
</evidence>
<dbReference type="SMR" id="A0A0M9BLX8"/>
<evidence type="ECO:0000256" key="2">
    <source>
        <dbReference type="ARBA" id="ARBA00007951"/>
    </source>
</evidence>
<dbReference type="PANTHER" id="PTHR10030:SF37">
    <property type="entry name" value="ALPHA-L-FUCOSIDASE-RELATED"/>
    <property type="match status" value="1"/>
</dbReference>